<dbReference type="InterPro" id="IPR046233">
    <property type="entry name" value="DUF6266"/>
</dbReference>
<sequence length="214" mass="24036">MATLSDSSVIQPQGKVGGFTFYKLNGKIIMRSLPRAPHKNGTDPTPLQKVYQNRLAEVNAYLRPLSRVLDFGYQNFLDQKTGVNWAHTNVSTKGYNHQANPRINPAFLQISRGSLLGAEDPLAVRTADGITISWKNNSLEANASEGDSAMILLNHPELAKHHWIKEAGRRRDLQALVPLDAENLEKEWEVYLAFYRPLSKKKLLISDSIYLGRV</sequence>
<name>A0A841MPR0_9BACT</name>
<dbReference type="AlphaFoldDB" id="A0A841MPR0"/>
<evidence type="ECO:0000313" key="1">
    <source>
        <dbReference type="EMBL" id="MBB6324545.1"/>
    </source>
</evidence>
<protein>
    <submittedName>
        <fullName evidence="1">Uncharacterized protein</fullName>
    </submittedName>
</protein>
<organism evidence="1 2">
    <name type="scientific">Algoriphagus iocasae</name>
    <dbReference type="NCBI Taxonomy" id="1836499"/>
    <lineage>
        <taxon>Bacteria</taxon>
        <taxon>Pseudomonadati</taxon>
        <taxon>Bacteroidota</taxon>
        <taxon>Cytophagia</taxon>
        <taxon>Cytophagales</taxon>
        <taxon>Cyclobacteriaceae</taxon>
        <taxon>Algoriphagus</taxon>
    </lineage>
</organism>
<comment type="caution">
    <text evidence="1">The sequence shown here is derived from an EMBL/GenBank/DDBJ whole genome shotgun (WGS) entry which is preliminary data.</text>
</comment>
<keyword evidence="2" id="KW-1185">Reference proteome</keyword>
<gene>
    <name evidence="1" type="ORF">FHS59_000160</name>
</gene>
<accession>A0A841MPR0</accession>
<reference evidence="1 2" key="1">
    <citation type="submission" date="2020-08" db="EMBL/GenBank/DDBJ databases">
        <title>Genomic Encyclopedia of Type Strains, Phase IV (KMG-IV): sequencing the most valuable type-strain genomes for metagenomic binning, comparative biology and taxonomic classification.</title>
        <authorList>
            <person name="Goeker M."/>
        </authorList>
    </citation>
    <scope>NUCLEOTIDE SEQUENCE [LARGE SCALE GENOMIC DNA]</scope>
    <source>
        <strain evidence="1 2">DSM 102044</strain>
    </source>
</reference>
<dbReference type="Proteomes" id="UP000588604">
    <property type="component" value="Unassembled WGS sequence"/>
</dbReference>
<dbReference type="EMBL" id="JACIJO010000001">
    <property type="protein sequence ID" value="MBB6324545.1"/>
    <property type="molecule type" value="Genomic_DNA"/>
</dbReference>
<proteinExistence type="predicted"/>
<evidence type="ECO:0000313" key="2">
    <source>
        <dbReference type="Proteomes" id="UP000588604"/>
    </source>
</evidence>
<dbReference type="Pfam" id="PF19781">
    <property type="entry name" value="DUF6266"/>
    <property type="match status" value="1"/>
</dbReference>
<dbReference type="RefSeq" id="WP_184492524.1">
    <property type="nucleotide sequence ID" value="NZ_JACIJO010000001.1"/>
</dbReference>